<dbReference type="Pfam" id="PF22493">
    <property type="entry name" value="PUF_NOP9"/>
    <property type="match status" value="1"/>
</dbReference>
<protein>
    <submittedName>
        <fullName evidence="5">Pumilio like protein</fullName>
    </submittedName>
</protein>
<keyword evidence="6" id="KW-1185">Reference proteome</keyword>
<feature type="compositionally biased region" description="Low complexity" evidence="3">
    <location>
        <begin position="58"/>
        <end position="68"/>
    </location>
</feature>
<dbReference type="Proteomes" id="UP001281761">
    <property type="component" value="Unassembled WGS sequence"/>
</dbReference>
<feature type="compositionally biased region" description="Polar residues" evidence="3">
    <location>
        <begin position="997"/>
        <end position="1011"/>
    </location>
</feature>
<evidence type="ECO:0000256" key="1">
    <source>
        <dbReference type="ARBA" id="ARBA00022737"/>
    </source>
</evidence>
<feature type="compositionally biased region" description="Basic and acidic residues" evidence="3">
    <location>
        <begin position="48"/>
        <end position="57"/>
    </location>
</feature>
<dbReference type="Pfam" id="PF00806">
    <property type="entry name" value="PUF"/>
    <property type="match status" value="3"/>
</dbReference>
<evidence type="ECO:0000313" key="6">
    <source>
        <dbReference type="Proteomes" id="UP001281761"/>
    </source>
</evidence>
<feature type="region of interest" description="Disordered" evidence="3">
    <location>
        <begin position="688"/>
        <end position="713"/>
    </location>
</feature>
<evidence type="ECO:0000256" key="3">
    <source>
        <dbReference type="SAM" id="MobiDB-lite"/>
    </source>
</evidence>
<dbReference type="PANTHER" id="PTHR12537:SF13">
    <property type="entry name" value="PUMILIO HOMOLOGY DOMAIN FAMILY MEMBER 4"/>
    <property type="match status" value="1"/>
</dbReference>
<gene>
    <name evidence="5" type="ORF">BLNAU_17919</name>
</gene>
<feature type="compositionally biased region" description="Low complexity" evidence="3">
    <location>
        <begin position="254"/>
        <end position="266"/>
    </location>
</feature>
<feature type="compositionally biased region" description="Pro residues" evidence="3">
    <location>
        <begin position="702"/>
        <end position="711"/>
    </location>
</feature>
<reference evidence="5 6" key="1">
    <citation type="journal article" date="2022" name="bioRxiv">
        <title>Genomics of Preaxostyla Flagellates Illuminates Evolutionary Transitions and the Path Towards Mitochondrial Loss.</title>
        <authorList>
            <person name="Novak L.V.F."/>
            <person name="Treitli S.C."/>
            <person name="Pyrih J."/>
            <person name="Halakuc P."/>
            <person name="Pipaliya S.V."/>
            <person name="Vacek V."/>
            <person name="Brzon O."/>
            <person name="Soukal P."/>
            <person name="Eme L."/>
            <person name="Dacks J.B."/>
            <person name="Karnkowska A."/>
            <person name="Elias M."/>
            <person name="Hampl V."/>
        </authorList>
    </citation>
    <scope>NUCLEOTIDE SEQUENCE [LARGE SCALE GENOMIC DNA]</scope>
    <source>
        <strain evidence="5">NAU3</strain>
        <tissue evidence="5">Gut</tissue>
    </source>
</reference>
<feature type="region of interest" description="Disordered" evidence="3">
    <location>
        <begin position="1"/>
        <end position="88"/>
    </location>
</feature>
<dbReference type="InterPro" id="IPR033133">
    <property type="entry name" value="PUM-HD"/>
</dbReference>
<feature type="repeat" description="Pumilio" evidence="2">
    <location>
        <begin position="616"/>
        <end position="653"/>
    </location>
</feature>
<feature type="repeat" description="Pumilio" evidence="2">
    <location>
        <begin position="579"/>
        <end position="615"/>
    </location>
</feature>
<dbReference type="InterPro" id="IPR016024">
    <property type="entry name" value="ARM-type_fold"/>
</dbReference>
<dbReference type="PROSITE" id="PS50302">
    <property type="entry name" value="PUM"/>
    <property type="match status" value="4"/>
</dbReference>
<feature type="region of interest" description="Disordered" evidence="3">
    <location>
        <begin position="239"/>
        <end position="274"/>
    </location>
</feature>
<evidence type="ECO:0000313" key="5">
    <source>
        <dbReference type="EMBL" id="KAK2947143.1"/>
    </source>
</evidence>
<organism evidence="5 6">
    <name type="scientific">Blattamonas nauphoetae</name>
    <dbReference type="NCBI Taxonomy" id="2049346"/>
    <lineage>
        <taxon>Eukaryota</taxon>
        <taxon>Metamonada</taxon>
        <taxon>Preaxostyla</taxon>
        <taxon>Oxymonadida</taxon>
        <taxon>Blattamonas</taxon>
    </lineage>
</organism>
<dbReference type="SMART" id="SM00025">
    <property type="entry name" value="Pumilio"/>
    <property type="match status" value="7"/>
</dbReference>
<dbReference type="SUPFAM" id="SSF48371">
    <property type="entry name" value="ARM repeat"/>
    <property type="match status" value="1"/>
</dbReference>
<name>A0ABQ9X6B6_9EUKA</name>
<comment type="caution">
    <text evidence="5">The sequence shown here is derived from an EMBL/GenBank/DDBJ whole genome shotgun (WGS) entry which is preliminary data.</text>
</comment>
<dbReference type="InterPro" id="IPR011989">
    <property type="entry name" value="ARM-like"/>
</dbReference>
<feature type="compositionally biased region" description="Basic and acidic residues" evidence="3">
    <location>
        <begin position="69"/>
        <end position="85"/>
    </location>
</feature>
<feature type="repeat" description="Pumilio" evidence="2">
    <location>
        <begin position="427"/>
        <end position="464"/>
    </location>
</feature>
<feature type="compositionally biased region" description="Pro residues" evidence="3">
    <location>
        <begin position="985"/>
        <end position="994"/>
    </location>
</feature>
<dbReference type="PANTHER" id="PTHR12537">
    <property type="entry name" value="RNA BINDING PROTEIN PUMILIO-RELATED"/>
    <property type="match status" value="1"/>
</dbReference>
<evidence type="ECO:0000256" key="2">
    <source>
        <dbReference type="PROSITE-ProRule" id="PRU00317"/>
    </source>
</evidence>
<sequence>MDPFDGLPSMHNSRSSDSLPREATHESQSTIATAPIPHSGASSPSSLKKSEHSDSKGSKSASRKSTSSFERKSLRSRNSETKSWHELPLPSSRKDVDVFEIPRTGRMFDSVSMQAFIPIDQTYSTFDSLPSNNHSLAFRDLHQDPFQTIRQVSDTSLTLSSTPPDLHPHFLSSSRINYPPLSPLHITFNSPHFFPPPNDEMTQSLVSSSVGSSADTFTITPSPRNFESFNPFPSFLDTETSVSLSPEDSPFVRSPPSFTTETTPPTKHSESKRDSHTIELLRNVENNANTLLFTQSGIDSLSKHIRLISRRIKTTHDKDSPPIELSSVHLQHPEPTSAKYNTLDMEMAEWVLGTNPSRRRKPWLQTTLITDKYPTDSTEQIELLVWAMLKGLKLNILPAVTDKNANYLFQKMVDMASLTQLYVITVVLQPHLSRLAIHHYGSRVLQRMIERSRHNPIVIDLIINGLSHGSILSFICNECSNHVMKKCLCYFTHTQSSFITECIQQHTIKVATDKFGCIVLQRALDTSSPSTCESILQNIIAHTRTLITHPFGNYVVQYVYTRKWAPDDPRELYKDSIVSVAAEQIVSLSCQKISSNVIETILHTGSELHRERIIRSILATKQAAKLCLDQYGNYVMQMALSVAPSGIAFTLLEELMPITNQLKFSAHGRKVHQKLLVLEAAYQKMGPNYSRPDDEIEDDHPLLPPPAPPLPRRNNSSLLIPPISPHLPTQRPYPTRHLGQSRSIHNNLTLTHTIPEELSPQIEFNPAPFPSPVLVTQSPMSGQKMSIEWPPRSAMNHSKSVVFPRLRSVGHSTLPPISANLQSSSTLPSTNWSEHDLSTVFGATNLTRSMTTDTPSYSLPRSLTINSSLSSISSYPSLSSASSFHHVPATDHTPVAASNHLNSPFFDDTLPEKLPDLFLYPFKSVTDNASTPLMIPAQDMASEWADADVLDIDADELDTHNWIKWSPPAARTAHRPAVSDTTQLSPPPSSPPVAFPETQSYYRQGPPTSNGGPPGQQWD</sequence>
<dbReference type="EMBL" id="JARBJD010000209">
    <property type="protein sequence ID" value="KAK2947143.1"/>
    <property type="molecule type" value="Genomic_DNA"/>
</dbReference>
<keyword evidence="1" id="KW-0677">Repeat</keyword>
<dbReference type="InterPro" id="IPR001313">
    <property type="entry name" value="Pumilio_RNA-bd_rpt"/>
</dbReference>
<proteinExistence type="predicted"/>
<feature type="repeat" description="Pumilio" evidence="2">
    <location>
        <begin position="502"/>
        <end position="537"/>
    </location>
</feature>
<dbReference type="Gene3D" id="1.25.10.10">
    <property type="entry name" value="Leucine-rich Repeat Variant"/>
    <property type="match status" value="1"/>
</dbReference>
<feature type="domain" description="PUM-HD" evidence="4">
    <location>
        <begin position="325"/>
        <end position="679"/>
    </location>
</feature>
<evidence type="ECO:0000259" key="4">
    <source>
        <dbReference type="PROSITE" id="PS50303"/>
    </source>
</evidence>
<dbReference type="PROSITE" id="PS50303">
    <property type="entry name" value="PUM_HD"/>
    <property type="match status" value="1"/>
</dbReference>
<feature type="region of interest" description="Disordered" evidence="3">
    <location>
        <begin position="968"/>
        <end position="1019"/>
    </location>
</feature>
<accession>A0ABQ9X6B6</accession>